<gene>
    <name evidence="1" type="ORF">V6N12_018897</name>
</gene>
<name>A0ABR2ATN1_9ROSI</name>
<evidence type="ECO:0000313" key="2">
    <source>
        <dbReference type="Proteomes" id="UP001472677"/>
    </source>
</evidence>
<dbReference type="EMBL" id="JBBPBM010000311">
    <property type="protein sequence ID" value="KAK8497402.1"/>
    <property type="molecule type" value="Genomic_DNA"/>
</dbReference>
<protein>
    <submittedName>
        <fullName evidence="1">Uncharacterized protein</fullName>
    </submittedName>
</protein>
<reference evidence="1 2" key="1">
    <citation type="journal article" date="2024" name="G3 (Bethesda)">
        <title>Genome assembly of Hibiscus sabdariffa L. provides insights into metabolisms of medicinal natural products.</title>
        <authorList>
            <person name="Kim T."/>
        </authorList>
    </citation>
    <scope>NUCLEOTIDE SEQUENCE [LARGE SCALE GENOMIC DNA]</scope>
    <source>
        <strain evidence="1">TK-2024</strain>
        <tissue evidence="1">Old leaves</tissue>
    </source>
</reference>
<organism evidence="1 2">
    <name type="scientific">Hibiscus sabdariffa</name>
    <name type="common">roselle</name>
    <dbReference type="NCBI Taxonomy" id="183260"/>
    <lineage>
        <taxon>Eukaryota</taxon>
        <taxon>Viridiplantae</taxon>
        <taxon>Streptophyta</taxon>
        <taxon>Embryophyta</taxon>
        <taxon>Tracheophyta</taxon>
        <taxon>Spermatophyta</taxon>
        <taxon>Magnoliopsida</taxon>
        <taxon>eudicotyledons</taxon>
        <taxon>Gunneridae</taxon>
        <taxon>Pentapetalae</taxon>
        <taxon>rosids</taxon>
        <taxon>malvids</taxon>
        <taxon>Malvales</taxon>
        <taxon>Malvaceae</taxon>
        <taxon>Malvoideae</taxon>
        <taxon>Hibiscus</taxon>
    </lineage>
</organism>
<keyword evidence="2" id="KW-1185">Reference proteome</keyword>
<evidence type="ECO:0000313" key="1">
    <source>
        <dbReference type="EMBL" id="KAK8497402.1"/>
    </source>
</evidence>
<accession>A0ABR2ATN1</accession>
<dbReference type="Proteomes" id="UP001472677">
    <property type="component" value="Unassembled WGS sequence"/>
</dbReference>
<proteinExistence type="predicted"/>
<comment type="caution">
    <text evidence="1">The sequence shown here is derived from an EMBL/GenBank/DDBJ whole genome shotgun (WGS) entry which is preliminary data.</text>
</comment>
<sequence length="209" mass="24177">MFCKPRDVHHGTTLQKLAYVASSGEHTGFFSKRRKNSSLCAHHTAPDHSVITFEIGGKSQGPIRSASSDIFCKLRGEISSNHSFTSKLKLRSYLLFQYINGNLTLATEITPSHLKEDKRGLYVQVSLLQSLSILILYKHCSPLLPYVGFKLLSEYNRVLKYEQINKLGKMLEFSQDKQNTKKRKHHFIARKWKVAEEWKTLRRKQERLL</sequence>